<organism evidence="6 7">
    <name type="scientific">Bosea vestrisii</name>
    <dbReference type="NCBI Taxonomy" id="151416"/>
    <lineage>
        <taxon>Bacteria</taxon>
        <taxon>Pseudomonadati</taxon>
        <taxon>Pseudomonadota</taxon>
        <taxon>Alphaproteobacteria</taxon>
        <taxon>Hyphomicrobiales</taxon>
        <taxon>Boseaceae</taxon>
        <taxon>Bosea</taxon>
    </lineage>
</organism>
<dbReference type="InterPro" id="IPR010998">
    <property type="entry name" value="Integrase_recombinase_N"/>
</dbReference>
<proteinExistence type="inferred from homology"/>
<feature type="domain" description="Tyr recombinase" evidence="5">
    <location>
        <begin position="235"/>
        <end position="434"/>
    </location>
</feature>
<dbReference type="InterPro" id="IPR050808">
    <property type="entry name" value="Phage_Integrase"/>
</dbReference>
<evidence type="ECO:0000256" key="4">
    <source>
        <dbReference type="ARBA" id="ARBA00023172"/>
    </source>
</evidence>
<comment type="similarity">
    <text evidence="1">Belongs to the 'phage' integrase family.</text>
</comment>
<dbReference type="Pfam" id="PF00589">
    <property type="entry name" value="Phage_integrase"/>
    <property type="match status" value="1"/>
</dbReference>
<keyword evidence="4" id="KW-0233">DNA recombination</keyword>
<dbReference type="PANTHER" id="PTHR30629:SF2">
    <property type="entry name" value="PROPHAGE INTEGRASE INTS-RELATED"/>
    <property type="match status" value="1"/>
</dbReference>
<dbReference type="PANTHER" id="PTHR30629">
    <property type="entry name" value="PROPHAGE INTEGRASE"/>
    <property type="match status" value="1"/>
</dbReference>
<accession>A0ABW0HDN0</accession>
<sequence>MPIAIIEKTVAKAITDSRAGKSYDVTDAGRSGLILRAAPKGASWLWRYMYDGQYRRLKLGPVSLINLTIARSIAAAAREYLVTQDRPLGEAWVRDQLMMRRVIDRPALDIVAKPSPPPKPMTWTYAEAVAAYLVEVKRTRRERTWSDRRGMLGIAEMKHLQSRPVSSIGRREIATIVAEIHRSGRERHASHLCEAIRPMWSWLAGDAQQLRSGVLASDMAQLRAPEKTNAEGEEASTYCPPPEELGRLLALSQASVIDEVLADALLLTLYTAQRRRSVVNARLTDFVEEPDGSLTWAIAPIHRKTGRGKRRTHDLPLPAVPAAMVRRRIQAAATEKRNQSPWLFPARRPRRAGDEVTHIHADSLTHLLDALPGSRAAPHDIRRGFTTHLEDEAGLDTSELKLVLDHSEGKSGNDVTEKHYSRARRLARKAVILEPWAALLERAAASAKLGDLDALRDGITAGYKRQKTKKAKSDAA</sequence>
<dbReference type="InterPro" id="IPR002104">
    <property type="entry name" value="Integrase_catalytic"/>
</dbReference>
<protein>
    <submittedName>
        <fullName evidence="6">Tyrosine-type recombinase/integrase</fullName>
    </submittedName>
</protein>
<dbReference type="Gene3D" id="3.30.160.390">
    <property type="entry name" value="Integrase, DNA-binding domain"/>
    <property type="match status" value="1"/>
</dbReference>
<dbReference type="Proteomes" id="UP001596104">
    <property type="component" value="Unassembled WGS sequence"/>
</dbReference>
<comment type="caution">
    <text evidence="6">The sequence shown here is derived from an EMBL/GenBank/DDBJ whole genome shotgun (WGS) entry which is preliminary data.</text>
</comment>
<dbReference type="InterPro" id="IPR038488">
    <property type="entry name" value="Integrase_DNA-bd_sf"/>
</dbReference>
<reference evidence="7" key="1">
    <citation type="journal article" date="2019" name="Int. J. Syst. Evol. Microbiol.">
        <title>The Global Catalogue of Microorganisms (GCM) 10K type strain sequencing project: providing services to taxonomists for standard genome sequencing and annotation.</title>
        <authorList>
            <consortium name="The Broad Institute Genomics Platform"/>
            <consortium name="The Broad Institute Genome Sequencing Center for Infectious Disease"/>
            <person name="Wu L."/>
            <person name="Ma J."/>
        </authorList>
    </citation>
    <scope>NUCLEOTIDE SEQUENCE [LARGE SCALE GENOMIC DNA]</scope>
    <source>
        <strain evidence="7">CGMCC 1.16326</strain>
    </source>
</reference>
<evidence type="ECO:0000259" key="5">
    <source>
        <dbReference type="PROSITE" id="PS51898"/>
    </source>
</evidence>
<dbReference type="PROSITE" id="PS51898">
    <property type="entry name" value="TYR_RECOMBINASE"/>
    <property type="match status" value="1"/>
</dbReference>
<keyword evidence="3" id="KW-0238">DNA-binding</keyword>
<keyword evidence="7" id="KW-1185">Reference proteome</keyword>
<evidence type="ECO:0000256" key="3">
    <source>
        <dbReference type="ARBA" id="ARBA00023125"/>
    </source>
</evidence>
<name>A0ABW0HDN0_9HYPH</name>
<evidence type="ECO:0000256" key="2">
    <source>
        <dbReference type="ARBA" id="ARBA00022908"/>
    </source>
</evidence>
<dbReference type="Gene3D" id="1.10.443.10">
    <property type="entry name" value="Intergrase catalytic core"/>
    <property type="match status" value="1"/>
</dbReference>
<dbReference type="Gene3D" id="1.10.150.130">
    <property type="match status" value="1"/>
</dbReference>
<dbReference type="InterPro" id="IPR011010">
    <property type="entry name" value="DNA_brk_join_enz"/>
</dbReference>
<gene>
    <name evidence="6" type="ORF">ACFPPC_22135</name>
</gene>
<evidence type="ECO:0000313" key="6">
    <source>
        <dbReference type="EMBL" id="MFC5395333.1"/>
    </source>
</evidence>
<dbReference type="RefSeq" id="WP_377011216.1">
    <property type="nucleotide sequence ID" value="NZ_JBHSLV010000047.1"/>
</dbReference>
<dbReference type="Pfam" id="PF13356">
    <property type="entry name" value="Arm-DNA-bind_3"/>
    <property type="match status" value="1"/>
</dbReference>
<dbReference type="SUPFAM" id="SSF56349">
    <property type="entry name" value="DNA breaking-rejoining enzymes"/>
    <property type="match status" value="1"/>
</dbReference>
<dbReference type="EMBL" id="JBHSLV010000047">
    <property type="protein sequence ID" value="MFC5395333.1"/>
    <property type="molecule type" value="Genomic_DNA"/>
</dbReference>
<dbReference type="InterPro" id="IPR013762">
    <property type="entry name" value="Integrase-like_cat_sf"/>
</dbReference>
<evidence type="ECO:0000256" key="1">
    <source>
        <dbReference type="ARBA" id="ARBA00008857"/>
    </source>
</evidence>
<keyword evidence="2" id="KW-0229">DNA integration</keyword>
<evidence type="ECO:0000313" key="7">
    <source>
        <dbReference type="Proteomes" id="UP001596104"/>
    </source>
</evidence>
<dbReference type="InterPro" id="IPR025166">
    <property type="entry name" value="Integrase_DNA_bind_dom"/>
</dbReference>